<dbReference type="EMBL" id="CADEPI010001237">
    <property type="protein sequence ID" value="CAB3389120.1"/>
    <property type="molecule type" value="Genomic_DNA"/>
</dbReference>
<organism evidence="1 2">
    <name type="scientific">Cloeon dipterum</name>
    <dbReference type="NCBI Taxonomy" id="197152"/>
    <lineage>
        <taxon>Eukaryota</taxon>
        <taxon>Metazoa</taxon>
        <taxon>Ecdysozoa</taxon>
        <taxon>Arthropoda</taxon>
        <taxon>Hexapoda</taxon>
        <taxon>Insecta</taxon>
        <taxon>Pterygota</taxon>
        <taxon>Palaeoptera</taxon>
        <taxon>Ephemeroptera</taxon>
        <taxon>Pisciforma</taxon>
        <taxon>Baetidae</taxon>
        <taxon>Cloeon</taxon>
    </lineage>
</organism>
<evidence type="ECO:0000313" key="2">
    <source>
        <dbReference type="Proteomes" id="UP000494165"/>
    </source>
</evidence>
<keyword evidence="2" id="KW-1185">Reference proteome</keyword>
<proteinExistence type="predicted"/>
<comment type="caution">
    <text evidence="1">The sequence shown here is derived from an EMBL/GenBank/DDBJ whole genome shotgun (WGS) entry which is preliminary data.</text>
</comment>
<dbReference type="Proteomes" id="UP000494165">
    <property type="component" value="Unassembled WGS sequence"/>
</dbReference>
<reference evidence="1 2" key="1">
    <citation type="submission" date="2020-04" db="EMBL/GenBank/DDBJ databases">
        <authorList>
            <person name="Alioto T."/>
            <person name="Alioto T."/>
            <person name="Gomez Garrido J."/>
        </authorList>
    </citation>
    <scope>NUCLEOTIDE SEQUENCE [LARGE SCALE GENOMIC DNA]</scope>
</reference>
<sequence>MAWVNFHPDFPEDIGVISGHNQSELPIFVARTYYKCHFIPGYAVNGVGYFVSVDLQPI</sequence>
<gene>
    <name evidence="1" type="ORF">CLODIP_2_CD05803</name>
</gene>
<name>A0A8S1E677_9INSE</name>
<evidence type="ECO:0000313" key="1">
    <source>
        <dbReference type="EMBL" id="CAB3389120.1"/>
    </source>
</evidence>
<feature type="non-terminal residue" evidence="1">
    <location>
        <position position="1"/>
    </location>
</feature>
<accession>A0A8S1E677</accession>
<protein>
    <submittedName>
        <fullName evidence="1">Uncharacterized protein</fullName>
    </submittedName>
</protein>
<dbReference type="AlphaFoldDB" id="A0A8S1E677"/>